<reference evidence="11" key="1">
    <citation type="submission" date="2021-03" db="EMBL/GenBank/DDBJ databases">
        <title>Antimicrobial resistance genes in bacteria isolated from Japanese honey, and their potential for conferring macrolide and lincosamide resistance in the American foulbrood pathogen Paenibacillus larvae.</title>
        <authorList>
            <person name="Okamoto M."/>
            <person name="Kumagai M."/>
            <person name="Kanamori H."/>
            <person name="Takamatsu D."/>
        </authorList>
    </citation>
    <scope>NUCLEOTIDE SEQUENCE</scope>
    <source>
        <strain evidence="11">J27TS8</strain>
    </source>
</reference>
<dbReference type="AlphaFoldDB" id="A0A919WL22"/>
<evidence type="ECO:0000313" key="11">
    <source>
        <dbReference type="EMBL" id="GIN63955.1"/>
    </source>
</evidence>
<proteinExistence type="inferred from homology"/>
<dbReference type="EC" id="2.3.1.222" evidence="3 10"/>
<evidence type="ECO:0000256" key="3">
    <source>
        <dbReference type="ARBA" id="ARBA00012206"/>
    </source>
</evidence>
<evidence type="ECO:0000256" key="8">
    <source>
        <dbReference type="ARBA" id="ARBA00023315"/>
    </source>
</evidence>
<evidence type="ECO:0000256" key="7">
    <source>
        <dbReference type="ARBA" id="ARBA00022833"/>
    </source>
</evidence>
<sequence length="212" mass="24097">MTEMNMERLVDTVIDRVMERFIEVEASGRHIHLNREAVNQLFGEDYKLTKIKDLSQPGQFVCRERVTIIGAKGKLENVVILGPERKHSQVEISLTDAVSIGINVPVRESGKIENTPAITIRAERNEVKLPQGLIVAKRHIHMSPEDAVRFDVKDQETVQVHVYGKRPLIFDDVLVRVSDRFRTVLHIDYDEANACGFYKGTLGRIIKKEPTG</sequence>
<protein>
    <recommendedName>
        <fullName evidence="4 10">Phosphate propanoyltransferase</fullName>
        <ecNumber evidence="3 10">2.3.1.222</ecNumber>
    </recommendedName>
</protein>
<comment type="cofactor">
    <cofactor evidence="1">
        <name>Zn(2+)</name>
        <dbReference type="ChEBI" id="CHEBI:29105"/>
    </cofactor>
</comment>
<keyword evidence="6" id="KW-0479">Metal-binding</keyword>
<comment type="catalytic activity">
    <reaction evidence="9 10">
        <text>propanoyl-CoA + phosphate = propanoyl phosphate + CoA</text>
        <dbReference type="Rhea" id="RHEA:28046"/>
        <dbReference type="ChEBI" id="CHEBI:43474"/>
        <dbReference type="ChEBI" id="CHEBI:57287"/>
        <dbReference type="ChEBI" id="CHEBI:57392"/>
        <dbReference type="ChEBI" id="CHEBI:58933"/>
        <dbReference type="EC" id="2.3.1.222"/>
    </reaction>
</comment>
<keyword evidence="12" id="KW-1185">Reference proteome</keyword>
<evidence type="ECO:0000256" key="6">
    <source>
        <dbReference type="ARBA" id="ARBA00022723"/>
    </source>
</evidence>
<comment type="caution">
    <text evidence="11">The sequence shown here is derived from an EMBL/GenBank/DDBJ whole genome shotgun (WGS) entry which is preliminary data.</text>
</comment>
<evidence type="ECO:0000313" key="12">
    <source>
        <dbReference type="Proteomes" id="UP000682111"/>
    </source>
</evidence>
<dbReference type="GO" id="GO:0016747">
    <property type="term" value="F:acyltransferase activity, transferring groups other than amino-acyl groups"/>
    <property type="evidence" value="ECO:0007669"/>
    <property type="project" value="InterPro"/>
</dbReference>
<dbReference type="GO" id="GO:0046872">
    <property type="term" value="F:metal ion binding"/>
    <property type="evidence" value="ECO:0007669"/>
    <property type="project" value="UniProtKB-KW"/>
</dbReference>
<dbReference type="PIRSF" id="PIRSF010130">
    <property type="entry name" value="PduL"/>
    <property type="match status" value="1"/>
</dbReference>
<evidence type="ECO:0000256" key="9">
    <source>
        <dbReference type="ARBA" id="ARBA00047589"/>
    </source>
</evidence>
<evidence type="ECO:0000256" key="2">
    <source>
        <dbReference type="ARBA" id="ARBA00007342"/>
    </source>
</evidence>
<keyword evidence="5 10" id="KW-0808">Transferase</keyword>
<dbReference type="Pfam" id="PF06130">
    <property type="entry name" value="PTAC"/>
    <property type="match status" value="1"/>
</dbReference>
<evidence type="ECO:0000256" key="10">
    <source>
        <dbReference type="PIRNR" id="PIRNR010130"/>
    </source>
</evidence>
<comment type="pathway">
    <text evidence="10">Polyol metabolism; 1,2-propanediol degradation.</text>
</comment>
<gene>
    <name evidence="11" type="primary">pduL_2</name>
    <name evidence="11" type="ORF">J27TS8_39480</name>
</gene>
<dbReference type="Proteomes" id="UP000682111">
    <property type="component" value="Unassembled WGS sequence"/>
</dbReference>
<dbReference type="NCBIfam" id="NF040837">
    <property type="entry name" value="BMC_EutD_Gpos"/>
    <property type="match status" value="1"/>
</dbReference>
<dbReference type="InterPro" id="IPR008300">
    <property type="entry name" value="PTAC"/>
</dbReference>
<accession>A0A919WL22</accession>
<evidence type="ECO:0000256" key="1">
    <source>
        <dbReference type="ARBA" id="ARBA00001947"/>
    </source>
</evidence>
<dbReference type="PANTHER" id="PTHR39453">
    <property type="entry name" value="PHOSPHATE PROPANOYLTRANSFERASE"/>
    <property type="match status" value="1"/>
</dbReference>
<comment type="function">
    <text evidence="10">Involved in 1,2-propanediol (1,2-PD) degradation by catalyzing the conversion of propanoyl-CoA to propanoyl-phosphate.</text>
</comment>
<dbReference type="EMBL" id="BORC01000009">
    <property type="protein sequence ID" value="GIN63955.1"/>
    <property type="molecule type" value="Genomic_DNA"/>
</dbReference>
<evidence type="ECO:0000256" key="4">
    <source>
        <dbReference type="ARBA" id="ARBA00020837"/>
    </source>
</evidence>
<evidence type="ECO:0000256" key="5">
    <source>
        <dbReference type="ARBA" id="ARBA00022679"/>
    </source>
</evidence>
<organism evidence="11 12">
    <name type="scientific">Robertmurraya siralis</name>
    <dbReference type="NCBI Taxonomy" id="77777"/>
    <lineage>
        <taxon>Bacteria</taxon>
        <taxon>Bacillati</taxon>
        <taxon>Bacillota</taxon>
        <taxon>Bacilli</taxon>
        <taxon>Bacillales</taxon>
        <taxon>Bacillaceae</taxon>
        <taxon>Robertmurraya</taxon>
    </lineage>
</organism>
<name>A0A919WL22_9BACI</name>
<dbReference type="PANTHER" id="PTHR39453:SF1">
    <property type="entry name" value="PHOSPHATE PROPANOYLTRANSFERASE"/>
    <property type="match status" value="1"/>
</dbReference>
<keyword evidence="7" id="KW-0862">Zinc</keyword>
<comment type="similarity">
    <text evidence="2 10">Belongs to the PduL family.</text>
</comment>
<dbReference type="NCBIfam" id="NF011652">
    <property type="entry name" value="PRK15070.1"/>
    <property type="match status" value="1"/>
</dbReference>
<keyword evidence="8 10" id="KW-0012">Acyltransferase</keyword>